<sequence length="161" mass="18049">MREWLDTLHWSAAIGFFWVVGVIRTSIIYSLGRLAAAGGRHSQKIARLMRHPVYVQARSFVNRWGVLAVPACFFTVGFQTAVIITTGFTQMPLLRWIPAMLLGTLIWGVIYGTVGMAVVWAWLENPLIAVTLIALLGAIIVLYRLIQRKQTAEALKKVEKL</sequence>
<evidence type="ECO:0000313" key="3">
    <source>
        <dbReference type="Proteomes" id="UP001500187"/>
    </source>
</evidence>
<keyword evidence="1" id="KW-0472">Membrane</keyword>
<keyword evidence="1" id="KW-0812">Transmembrane</keyword>
<accession>A0ABP9B6N0</accession>
<comment type="caution">
    <text evidence="2">The sequence shown here is derived from an EMBL/GenBank/DDBJ whole genome shotgun (WGS) entry which is preliminary data.</text>
</comment>
<gene>
    <name evidence="2" type="ORF">GCM10023352_05580</name>
</gene>
<protein>
    <submittedName>
        <fullName evidence="2">VTT domain-containing protein</fullName>
    </submittedName>
</protein>
<feature type="transmembrane region" description="Helical" evidence="1">
    <location>
        <begin position="12"/>
        <end position="32"/>
    </location>
</feature>
<feature type="transmembrane region" description="Helical" evidence="1">
    <location>
        <begin position="64"/>
        <end position="84"/>
    </location>
</feature>
<proteinExistence type="predicted"/>
<evidence type="ECO:0000256" key="1">
    <source>
        <dbReference type="SAM" id="Phobius"/>
    </source>
</evidence>
<organism evidence="2 3">
    <name type="scientific">Rothia endophytica</name>
    <dbReference type="NCBI Taxonomy" id="1324766"/>
    <lineage>
        <taxon>Bacteria</taxon>
        <taxon>Bacillati</taxon>
        <taxon>Actinomycetota</taxon>
        <taxon>Actinomycetes</taxon>
        <taxon>Micrococcales</taxon>
        <taxon>Micrococcaceae</taxon>
        <taxon>Rothia</taxon>
    </lineage>
</organism>
<dbReference type="RefSeq" id="WP_345444465.1">
    <property type="nucleotide sequence ID" value="NZ_BAABKP010000001.1"/>
</dbReference>
<feature type="transmembrane region" description="Helical" evidence="1">
    <location>
        <begin position="96"/>
        <end position="121"/>
    </location>
</feature>
<name>A0ABP9B6N0_9MICC</name>
<reference evidence="3" key="1">
    <citation type="journal article" date="2019" name="Int. J. Syst. Evol. Microbiol.">
        <title>The Global Catalogue of Microorganisms (GCM) 10K type strain sequencing project: providing services to taxonomists for standard genome sequencing and annotation.</title>
        <authorList>
            <consortium name="The Broad Institute Genomics Platform"/>
            <consortium name="The Broad Institute Genome Sequencing Center for Infectious Disease"/>
            <person name="Wu L."/>
            <person name="Ma J."/>
        </authorList>
    </citation>
    <scope>NUCLEOTIDE SEQUENCE [LARGE SCALE GENOMIC DNA]</scope>
    <source>
        <strain evidence="3">JCM 18541</strain>
    </source>
</reference>
<evidence type="ECO:0000313" key="2">
    <source>
        <dbReference type="EMBL" id="GAA4790442.1"/>
    </source>
</evidence>
<keyword evidence="3" id="KW-1185">Reference proteome</keyword>
<dbReference type="Proteomes" id="UP001500187">
    <property type="component" value="Unassembled WGS sequence"/>
</dbReference>
<dbReference type="EMBL" id="BAABKP010000001">
    <property type="protein sequence ID" value="GAA4790442.1"/>
    <property type="molecule type" value="Genomic_DNA"/>
</dbReference>
<feature type="transmembrane region" description="Helical" evidence="1">
    <location>
        <begin position="127"/>
        <end position="146"/>
    </location>
</feature>
<keyword evidence="1" id="KW-1133">Transmembrane helix</keyword>